<evidence type="ECO:0000256" key="4">
    <source>
        <dbReference type="ARBA" id="ARBA00023163"/>
    </source>
</evidence>
<dbReference type="GO" id="GO:0046695">
    <property type="term" value="C:SLIK (SAGA-like) complex"/>
    <property type="evidence" value="ECO:0007669"/>
    <property type="project" value="InterPro"/>
</dbReference>
<dbReference type="GO" id="GO:0051123">
    <property type="term" value="P:RNA polymerase II preinitiation complex assembly"/>
    <property type="evidence" value="ECO:0007669"/>
    <property type="project" value="TreeGrafter"/>
</dbReference>
<dbReference type="GO" id="GO:0003713">
    <property type="term" value="F:transcription coactivator activity"/>
    <property type="evidence" value="ECO:0007669"/>
    <property type="project" value="TreeGrafter"/>
</dbReference>
<dbReference type="GO" id="GO:0046982">
    <property type="term" value="F:protein heterodimerization activity"/>
    <property type="evidence" value="ECO:0007669"/>
    <property type="project" value="InterPro"/>
</dbReference>
<dbReference type="RefSeq" id="XP_013892261.1">
    <property type="nucleotide sequence ID" value="XM_014036807.1"/>
</dbReference>
<sequence length="125" mass="13929">MSFITPGTVQAIAHSLDIPQLSDDAAKALAPDVEYRLREVIQEALKFAKHSKRLKVTTEDINNALRLRNAEPLYGFGSRDPARFVRASGHPDLFFLADPERPFSQARATAACQRRTWNCSRMGGS</sequence>
<organism evidence="7 8">
    <name type="scientific">Monoraphidium neglectum</name>
    <dbReference type="NCBI Taxonomy" id="145388"/>
    <lineage>
        <taxon>Eukaryota</taxon>
        <taxon>Viridiplantae</taxon>
        <taxon>Chlorophyta</taxon>
        <taxon>core chlorophytes</taxon>
        <taxon>Chlorophyceae</taxon>
        <taxon>CS clade</taxon>
        <taxon>Sphaeropleales</taxon>
        <taxon>Selenastraceae</taxon>
        <taxon>Monoraphidium</taxon>
    </lineage>
</organism>
<dbReference type="PANTHER" id="PTHR10221">
    <property type="entry name" value="TRANSCRIPTION INITIATION FACTOR TFIID SUBUNIT 6"/>
    <property type="match status" value="1"/>
</dbReference>
<accession>A0A0D2LUF8</accession>
<evidence type="ECO:0000313" key="7">
    <source>
        <dbReference type="EMBL" id="KIY93241.1"/>
    </source>
</evidence>
<dbReference type="SMART" id="SM00803">
    <property type="entry name" value="TAF"/>
    <property type="match status" value="1"/>
</dbReference>
<keyword evidence="7" id="KW-0396">Initiation factor</keyword>
<protein>
    <submittedName>
        <fullName evidence="7">Transcription initiation factor TFIID subunit 6</fullName>
    </submittedName>
</protein>
<feature type="domain" description="TATA box binding protein associated factor (TAF) histone-like fold" evidence="6">
    <location>
        <begin position="2"/>
        <end position="68"/>
    </location>
</feature>
<dbReference type="KEGG" id="mng:MNEG_14722"/>
<evidence type="ECO:0000313" key="8">
    <source>
        <dbReference type="Proteomes" id="UP000054498"/>
    </source>
</evidence>
<dbReference type="InterPro" id="IPR009072">
    <property type="entry name" value="Histone-fold"/>
</dbReference>
<evidence type="ECO:0000256" key="2">
    <source>
        <dbReference type="ARBA" id="ARBA00007688"/>
    </source>
</evidence>
<dbReference type="Pfam" id="PF02969">
    <property type="entry name" value="TAF"/>
    <property type="match status" value="1"/>
</dbReference>
<comment type="similarity">
    <text evidence="2">Belongs to the TAF6 family.</text>
</comment>
<dbReference type="Gene3D" id="1.10.20.10">
    <property type="entry name" value="Histone, subunit A"/>
    <property type="match status" value="1"/>
</dbReference>
<gene>
    <name evidence="7" type="ORF">MNEG_14722</name>
</gene>
<evidence type="ECO:0000256" key="5">
    <source>
        <dbReference type="ARBA" id="ARBA00023242"/>
    </source>
</evidence>
<comment type="subcellular location">
    <subcellularLocation>
        <location evidence="1">Nucleus</location>
    </subcellularLocation>
</comment>
<evidence type="ECO:0000256" key="1">
    <source>
        <dbReference type="ARBA" id="ARBA00004123"/>
    </source>
</evidence>
<keyword evidence="4" id="KW-0804">Transcription</keyword>
<dbReference type="GO" id="GO:0016251">
    <property type="term" value="F:RNA polymerase II general transcription initiation factor activity"/>
    <property type="evidence" value="ECO:0007669"/>
    <property type="project" value="InterPro"/>
</dbReference>
<dbReference type="GeneID" id="25732312"/>
<dbReference type="STRING" id="145388.A0A0D2LUF8"/>
<dbReference type="OrthoDB" id="361039at2759"/>
<keyword evidence="8" id="KW-1185">Reference proteome</keyword>
<keyword evidence="3" id="KW-0805">Transcription regulation</keyword>
<dbReference type="InterPro" id="IPR037796">
    <property type="entry name" value="TAF6"/>
</dbReference>
<name>A0A0D2LUF8_9CHLO</name>
<evidence type="ECO:0000256" key="3">
    <source>
        <dbReference type="ARBA" id="ARBA00023015"/>
    </source>
</evidence>
<dbReference type="Proteomes" id="UP000054498">
    <property type="component" value="Unassembled WGS sequence"/>
</dbReference>
<dbReference type="PANTHER" id="PTHR10221:SF9">
    <property type="entry name" value="TRANSCRIPTION INITIATION FACTOR TFIID SUBUNIT 6"/>
    <property type="match status" value="1"/>
</dbReference>
<dbReference type="GO" id="GO:0003743">
    <property type="term" value="F:translation initiation factor activity"/>
    <property type="evidence" value="ECO:0007669"/>
    <property type="project" value="UniProtKB-KW"/>
</dbReference>
<dbReference type="GO" id="GO:0005669">
    <property type="term" value="C:transcription factor TFIID complex"/>
    <property type="evidence" value="ECO:0007669"/>
    <property type="project" value="InterPro"/>
</dbReference>
<evidence type="ECO:0000259" key="6">
    <source>
        <dbReference type="SMART" id="SM00803"/>
    </source>
</evidence>
<keyword evidence="7" id="KW-0648">Protein biosynthesis</keyword>
<dbReference type="AlphaFoldDB" id="A0A0D2LUF8"/>
<proteinExistence type="inferred from homology"/>
<dbReference type="EMBL" id="KK104931">
    <property type="protein sequence ID" value="KIY93241.1"/>
    <property type="molecule type" value="Genomic_DNA"/>
</dbReference>
<dbReference type="CDD" id="cd22931">
    <property type="entry name" value="HFD_TAF6"/>
    <property type="match status" value="1"/>
</dbReference>
<keyword evidence="5" id="KW-0539">Nucleus</keyword>
<reference evidence="7 8" key="1">
    <citation type="journal article" date="2013" name="BMC Genomics">
        <title>Reconstruction of the lipid metabolism for the microalga Monoraphidium neglectum from its genome sequence reveals characteristics suitable for biofuel production.</title>
        <authorList>
            <person name="Bogen C."/>
            <person name="Al-Dilaimi A."/>
            <person name="Albersmeier A."/>
            <person name="Wichmann J."/>
            <person name="Grundmann M."/>
            <person name="Rupp O."/>
            <person name="Lauersen K.J."/>
            <person name="Blifernez-Klassen O."/>
            <person name="Kalinowski J."/>
            <person name="Goesmann A."/>
            <person name="Mussgnug J.H."/>
            <person name="Kruse O."/>
        </authorList>
    </citation>
    <scope>NUCLEOTIDE SEQUENCE [LARGE SCALE GENOMIC DNA]</scope>
    <source>
        <strain evidence="7 8">SAG 48.87</strain>
    </source>
</reference>
<dbReference type="GO" id="GO:0000124">
    <property type="term" value="C:SAGA complex"/>
    <property type="evidence" value="ECO:0007669"/>
    <property type="project" value="InterPro"/>
</dbReference>
<dbReference type="SUPFAM" id="SSF47113">
    <property type="entry name" value="Histone-fold"/>
    <property type="match status" value="1"/>
</dbReference>
<dbReference type="InterPro" id="IPR004823">
    <property type="entry name" value="TAF_TATA-bd_Histone-like_dom"/>
</dbReference>